<dbReference type="InterPro" id="IPR001138">
    <property type="entry name" value="Zn2Cys6_DnaBD"/>
</dbReference>
<dbReference type="PANTHER" id="PTHR38111">
    <property type="entry name" value="ZN(2)-C6 FUNGAL-TYPE DOMAIN-CONTAINING PROTEIN-RELATED"/>
    <property type="match status" value="1"/>
</dbReference>
<feature type="domain" description="Zn(2)-C6 fungal-type" evidence="3">
    <location>
        <begin position="18"/>
        <end position="47"/>
    </location>
</feature>
<evidence type="ECO:0000256" key="1">
    <source>
        <dbReference type="ARBA" id="ARBA00023242"/>
    </source>
</evidence>
<dbReference type="GO" id="GO:0008270">
    <property type="term" value="F:zinc ion binding"/>
    <property type="evidence" value="ECO:0007669"/>
    <property type="project" value="InterPro"/>
</dbReference>
<evidence type="ECO:0000313" key="5">
    <source>
        <dbReference type="Proteomes" id="UP000076874"/>
    </source>
</evidence>
<name>A0A167S1R5_9HYPO</name>
<dbReference type="OrthoDB" id="5126878at2759"/>
<comment type="caution">
    <text evidence="4">The sequence shown here is derived from an EMBL/GenBank/DDBJ whole genome shotgun (WGS) entry which is preliminary data.</text>
</comment>
<proteinExistence type="predicted"/>
<dbReference type="InterPro" id="IPR053178">
    <property type="entry name" value="Osmoadaptation_assoc"/>
</dbReference>
<dbReference type="SMART" id="SM00066">
    <property type="entry name" value="GAL4"/>
    <property type="match status" value="1"/>
</dbReference>
<dbReference type="AlphaFoldDB" id="A0A167S1R5"/>
<reference evidence="4 5" key="1">
    <citation type="journal article" date="2016" name="Genome Biol. Evol.">
        <title>Divergent and convergent evolution of fungal pathogenicity.</title>
        <authorList>
            <person name="Shang Y."/>
            <person name="Xiao G."/>
            <person name="Zheng P."/>
            <person name="Cen K."/>
            <person name="Zhan S."/>
            <person name="Wang C."/>
        </authorList>
    </citation>
    <scope>NUCLEOTIDE SEQUENCE [LARGE SCALE GENOMIC DNA]</scope>
    <source>
        <strain evidence="4 5">RCEF 264</strain>
    </source>
</reference>
<gene>
    <name evidence="4" type="ORF">SPI_06350</name>
</gene>
<sequence>MHQARHTKNASRIARCNRCEACRERKVKCDESWPTCGSCKRRALVCSGPPAAFTHFIAHRSDGTAQPPKGTRAQAGGPQAVSRETPREGLRRHVGSNPPSLVRVREWSTQDGAGVFARFRVQAASHGRRPCILRPPLNTGAGRTAQKLARLLDATTGTQSDVSLRVGWLHLLPARLADGCALADAAELFTSCWTNAYARAHNGLVVVTTSPTAATPFDPATYARAARSIRLALAHQETAFSTDTLAAVALLHLADEQVNGSGSEPESTTTHASGLQALMAARGPPRGTLDELEVRILFETLANLLSYVIWRGGPHFFHRPEWIDAMERALAGGAIPEKESYAHYRLCIFMARWPILAARLKEALSHNGGLPDADEARSLVEDTNRLSQGLSVFEEQHIQPLLRDEAKIRSVEDGRELPLGGGLGSYTFDAWDTCQLFVLHAMISLAVNQMLVTALAATAAPVSPHVRDRLAGLSGRVWKSLAYVKEQAPPRKLQLVTPLILSVEYLDAGSQETLAGEVVSLLGPTRGGRLADQPLAAVKVIGRVLTGRPPFVGTGNSM</sequence>
<keyword evidence="5" id="KW-1185">Reference proteome</keyword>
<evidence type="ECO:0000313" key="4">
    <source>
        <dbReference type="EMBL" id="OAA59148.1"/>
    </source>
</evidence>
<dbReference type="EMBL" id="AZHD01000011">
    <property type="protein sequence ID" value="OAA59148.1"/>
    <property type="molecule type" value="Genomic_DNA"/>
</dbReference>
<feature type="region of interest" description="Disordered" evidence="2">
    <location>
        <begin position="61"/>
        <end position="97"/>
    </location>
</feature>
<dbReference type="InterPro" id="IPR036864">
    <property type="entry name" value="Zn2-C6_fun-type_DNA-bd_sf"/>
</dbReference>
<dbReference type="CDD" id="cd00067">
    <property type="entry name" value="GAL4"/>
    <property type="match status" value="1"/>
</dbReference>
<keyword evidence="1" id="KW-0539">Nucleus</keyword>
<organism evidence="4 5">
    <name type="scientific">Niveomyces insectorum RCEF 264</name>
    <dbReference type="NCBI Taxonomy" id="1081102"/>
    <lineage>
        <taxon>Eukaryota</taxon>
        <taxon>Fungi</taxon>
        <taxon>Dikarya</taxon>
        <taxon>Ascomycota</taxon>
        <taxon>Pezizomycotina</taxon>
        <taxon>Sordariomycetes</taxon>
        <taxon>Hypocreomycetidae</taxon>
        <taxon>Hypocreales</taxon>
        <taxon>Cordycipitaceae</taxon>
        <taxon>Niveomyces</taxon>
    </lineage>
</organism>
<protein>
    <submittedName>
        <fullName evidence="4">Zn(2)-C6 fungal-type DNA-binding domain protein</fullName>
    </submittedName>
</protein>
<keyword evidence="4" id="KW-0238">DNA-binding</keyword>
<evidence type="ECO:0000256" key="2">
    <source>
        <dbReference type="SAM" id="MobiDB-lite"/>
    </source>
</evidence>
<accession>A0A167S1R5</accession>
<dbReference type="Proteomes" id="UP000076874">
    <property type="component" value="Unassembled WGS sequence"/>
</dbReference>
<dbReference type="Gene3D" id="4.10.240.10">
    <property type="entry name" value="Zn(2)-C6 fungal-type DNA-binding domain"/>
    <property type="match status" value="1"/>
</dbReference>
<dbReference type="PROSITE" id="PS50048">
    <property type="entry name" value="ZN2_CY6_FUNGAL_2"/>
    <property type="match status" value="1"/>
</dbReference>
<dbReference type="PANTHER" id="PTHR38111:SF2">
    <property type="entry name" value="FINGER DOMAIN PROTEIN, PUTATIVE (AFU_ORTHOLOGUE AFUA_1G01560)-RELATED"/>
    <property type="match status" value="1"/>
</dbReference>
<dbReference type="STRING" id="1081102.A0A167S1R5"/>
<dbReference type="SUPFAM" id="SSF57701">
    <property type="entry name" value="Zn2/Cys6 DNA-binding domain"/>
    <property type="match status" value="1"/>
</dbReference>
<dbReference type="GO" id="GO:0003677">
    <property type="term" value="F:DNA binding"/>
    <property type="evidence" value="ECO:0007669"/>
    <property type="project" value="UniProtKB-KW"/>
</dbReference>
<dbReference type="GO" id="GO:0000981">
    <property type="term" value="F:DNA-binding transcription factor activity, RNA polymerase II-specific"/>
    <property type="evidence" value="ECO:0007669"/>
    <property type="project" value="InterPro"/>
</dbReference>
<evidence type="ECO:0000259" key="3">
    <source>
        <dbReference type="PROSITE" id="PS50048"/>
    </source>
</evidence>
<dbReference type="Pfam" id="PF00172">
    <property type="entry name" value="Zn_clus"/>
    <property type="match status" value="1"/>
</dbReference>